<feature type="region of interest" description="Disordered" evidence="1">
    <location>
        <begin position="1"/>
        <end position="23"/>
    </location>
</feature>
<name>A0A842JDB5_9ACTN</name>
<protein>
    <recommendedName>
        <fullName evidence="2">SpaA-like prealbumin fold domain-containing protein</fullName>
    </recommendedName>
</protein>
<organism evidence="3 4">
    <name type="scientific">Gordonibacter massiliensis</name>
    <name type="common">ex Traore et al. 2017</name>
    <dbReference type="NCBI Taxonomy" id="1841863"/>
    <lineage>
        <taxon>Bacteria</taxon>
        <taxon>Bacillati</taxon>
        <taxon>Actinomycetota</taxon>
        <taxon>Coriobacteriia</taxon>
        <taxon>Eggerthellales</taxon>
        <taxon>Eggerthellaceae</taxon>
        <taxon>Gordonibacter</taxon>
    </lineage>
</organism>
<evidence type="ECO:0000256" key="1">
    <source>
        <dbReference type="SAM" id="MobiDB-lite"/>
    </source>
</evidence>
<dbReference type="Proteomes" id="UP000587396">
    <property type="component" value="Unassembled WGS sequence"/>
</dbReference>
<evidence type="ECO:0000313" key="3">
    <source>
        <dbReference type="EMBL" id="MBC2890252.1"/>
    </source>
</evidence>
<dbReference type="EMBL" id="JACMSE010000011">
    <property type="protein sequence ID" value="MBC2890252.1"/>
    <property type="molecule type" value="Genomic_DNA"/>
</dbReference>
<comment type="caution">
    <text evidence="3">The sequence shown here is derived from an EMBL/GenBank/DDBJ whole genome shotgun (WGS) entry which is preliminary data.</text>
</comment>
<dbReference type="GO" id="GO:0005975">
    <property type="term" value="P:carbohydrate metabolic process"/>
    <property type="evidence" value="ECO:0007669"/>
    <property type="project" value="UniProtKB-ARBA"/>
</dbReference>
<dbReference type="Gene3D" id="2.60.40.10">
    <property type="entry name" value="Immunoglobulins"/>
    <property type="match status" value="3"/>
</dbReference>
<gene>
    <name evidence="3" type="ORF">H7313_13010</name>
</gene>
<feature type="domain" description="SpaA-like prealbumin fold" evidence="2">
    <location>
        <begin position="175"/>
        <end position="244"/>
    </location>
</feature>
<evidence type="ECO:0000259" key="2">
    <source>
        <dbReference type="Pfam" id="PF17802"/>
    </source>
</evidence>
<reference evidence="3 4" key="1">
    <citation type="submission" date="2020-08" db="EMBL/GenBank/DDBJ databases">
        <authorList>
            <person name="Liu C."/>
            <person name="Sun Q."/>
        </authorList>
    </citation>
    <scope>NUCLEOTIDE SEQUENCE [LARGE SCALE GENOMIC DNA]</scope>
    <source>
        <strain evidence="3 4">N22</strain>
    </source>
</reference>
<sequence>MEPSHAQPRNQRETGAVETARTQRPPSLPIAVRALRALAAVCALALALALCGTARAEANEGISGTCYVACVNAHIDGAEGGNVFDVSFPQYGITATGYCISGSVYGTPLPGTYPFVGEPAADGGYLVTVNCQGASMYENHYSPFGAQNVGGFKIYPTGAVEVVKRSAAPDVTEANGCYRLDGATYGVFADEACTTELLAIATDAAGRARTTATLAPGRYWVREKTAPAGFVLDERAFPVELTREHCRTGTAPVVAVEDAPLLAPADVLAAKIDRETGAAEPVGDASLAGALFAVEHYAGRFDSLAEVAAAGVRPARAWTVVTDERGRVSVGKDELFSDGGDGRGLPLGTVIVREVRPPVGYLPPEPSVFVCPVEVAPDAPGTAAFHAPVVAEQVVRGDVALFKFGVADGTDGNVPNGDAPASGYEDADAPRKPLADVAFDVVLASTGQAVARIVTDENGRASTADLHDGATDGALPYGTYEVREDPATTPPGYRAAEPFTVQVDENGRTSFYEVENHLVRASEAPASEHGAEGSALAETGDALGMTPRWTALAAAIGAALAAAAAKRGRRP</sequence>
<keyword evidence="4" id="KW-1185">Reference proteome</keyword>
<accession>A0A842JDB5</accession>
<dbReference type="InterPro" id="IPR041033">
    <property type="entry name" value="SpaA_PFL_dom_1"/>
</dbReference>
<dbReference type="AlphaFoldDB" id="A0A842JDB5"/>
<dbReference type="RefSeq" id="WP_185905989.1">
    <property type="nucleotide sequence ID" value="NZ_JACMSE010000011.1"/>
</dbReference>
<dbReference type="InterPro" id="IPR013783">
    <property type="entry name" value="Ig-like_fold"/>
</dbReference>
<proteinExistence type="predicted"/>
<feature type="domain" description="SpaA-like prealbumin fold" evidence="2">
    <location>
        <begin position="431"/>
        <end position="516"/>
    </location>
</feature>
<evidence type="ECO:0000313" key="4">
    <source>
        <dbReference type="Proteomes" id="UP000587396"/>
    </source>
</evidence>
<dbReference type="Pfam" id="PF17802">
    <property type="entry name" value="SpaA"/>
    <property type="match status" value="2"/>
</dbReference>